<dbReference type="EMBL" id="JAAAID010000146">
    <property type="protein sequence ID" value="KAG0021668.1"/>
    <property type="molecule type" value="Genomic_DNA"/>
</dbReference>
<gene>
    <name evidence="4" type="ORF">BGZ80_001927</name>
</gene>
<dbReference type="Proteomes" id="UP000703661">
    <property type="component" value="Unassembled WGS sequence"/>
</dbReference>
<dbReference type="Pfam" id="PF00400">
    <property type="entry name" value="WD40"/>
    <property type="match status" value="1"/>
</dbReference>
<dbReference type="InterPro" id="IPR001680">
    <property type="entry name" value="WD40_rpt"/>
</dbReference>
<evidence type="ECO:0000313" key="5">
    <source>
        <dbReference type="Proteomes" id="UP000703661"/>
    </source>
</evidence>
<evidence type="ECO:0000313" key="4">
    <source>
        <dbReference type="EMBL" id="KAG0021668.1"/>
    </source>
</evidence>
<accession>A0A9P6N317</accession>
<dbReference type="Gene3D" id="2.130.10.10">
    <property type="entry name" value="YVTN repeat-like/Quinoprotein amine dehydrogenase"/>
    <property type="match status" value="2"/>
</dbReference>
<evidence type="ECO:0000256" key="2">
    <source>
        <dbReference type="ARBA" id="ARBA00022737"/>
    </source>
</evidence>
<keyword evidence="1 3" id="KW-0853">WD repeat</keyword>
<keyword evidence="5" id="KW-1185">Reference proteome</keyword>
<feature type="repeat" description="WD" evidence="3">
    <location>
        <begin position="234"/>
        <end position="261"/>
    </location>
</feature>
<keyword evidence="2" id="KW-0677">Repeat</keyword>
<dbReference type="PROSITE" id="PS50082">
    <property type="entry name" value="WD_REPEATS_2"/>
    <property type="match status" value="1"/>
</dbReference>
<comment type="caution">
    <text evidence="4">The sequence shown here is derived from an EMBL/GenBank/DDBJ whole genome shotgun (WGS) entry which is preliminary data.</text>
</comment>
<reference evidence="4" key="1">
    <citation type="journal article" date="2020" name="Fungal Divers.">
        <title>Resolving the Mortierellaceae phylogeny through synthesis of multi-gene phylogenetics and phylogenomics.</title>
        <authorList>
            <person name="Vandepol N."/>
            <person name="Liber J."/>
            <person name="Desiro A."/>
            <person name="Na H."/>
            <person name="Kennedy M."/>
            <person name="Barry K."/>
            <person name="Grigoriev I.V."/>
            <person name="Miller A.N."/>
            <person name="O'Donnell K."/>
            <person name="Stajich J.E."/>
            <person name="Bonito G."/>
        </authorList>
    </citation>
    <scope>NUCLEOTIDE SEQUENCE</scope>
    <source>
        <strain evidence="4">NRRL 2769</strain>
    </source>
</reference>
<dbReference type="InterPro" id="IPR051350">
    <property type="entry name" value="WD_repeat-ST_regulator"/>
</dbReference>
<dbReference type="SMART" id="SM00320">
    <property type="entry name" value="WD40"/>
    <property type="match status" value="3"/>
</dbReference>
<dbReference type="InterPro" id="IPR036322">
    <property type="entry name" value="WD40_repeat_dom_sf"/>
</dbReference>
<dbReference type="PANTHER" id="PTHR22838">
    <property type="entry name" value="WD REPEAT PROTEIN 26-RELATED"/>
    <property type="match status" value="1"/>
</dbReference>
<dbReference type="InterPro" id="IPR015943">
    <property type="entry name" value="WD40/YVTN_repeat-like_dom_sf"/>
</dbReference>
<organism evidence="4 5">
    <name type="scientific">Entomortierella chlamydospora</name>
    <dbReference type="NCBI Taxonomy" id="101097"/>
    <lineage>
        <taxon>Eukaryota</taxon>
        <taxon>Fungi</taxon>
        <taxon>Fungi incertae sedis</taxon>
        <taxon>Mucoromycota</taxon>
        <taxon>Mortierellomycotina</taxon>
        <taxon>Mortierellomycetes</taxon>
        <taxon>Mortierellales</taxon>
        <taxon>Mortierellaceae</taxon>
        <taxon>Entomortierella</taxon>
    </lineage>
</organism>
<dbReference type="PANTHER" id="PTHR22838:SF0">
    <property type="entry name" value="WD REPEAT-CONTAINING PROTEIN 26"/>
    <property type="match status" value="1"/>
</dbReference>
<proteinExistence type="predicted"/>
<name>A0A9P6N317_9FUNG</name>
<protein>
    <submittedName>
        <fullName evidence="4">Uncharacterized protein</fullName>
    </submittedName>
</protein>
<dbReference type="SUPFAM" id="SSF50978">
    <property type="entry name" value="WD40 repeat-like"/>
    <property type="match status" value="1"/>
</dbReference>
<dbReference type="AlphaFoldDB" id="A0A9P6N317"/>
<evidence type="ECO:0000256" key="1">
    <source>
        <dbReference type="ARBA" id="ARBA00022574"/>
    </source>
</evidence>
<evidence type="ECO:0000256" key="3">
    <source>
        <dbReference type="PROSITE-ProRule" id="PRU00221"/>
    </source>
</evidence>
<sequence length="328" mass="37040">MGRKHLHFSRLKHALLIQHLQCPDPSIHFSTNLSRTITAVAWSPDSKYLLINLGYDKKNPCYTPTVKLIDVQSGEIVFKKHYMKNGDNFHANAVCWFPDSKRFLTAVEGVYCIWDLNGNVIREYPVNNELTGLHLTAIPGTEKFIINTFDTIEIISFDDTVSTKLLDRNICTKFSMTVSNDGAYLAVTLRGEKCVDRPAQIALYDLKSMTFLRFFEAETYIDEAFVIVPTFVGPNMELLCAGSENGKLHYWDIETGELVSVLEEHSLHVGGVSANPGHPGMVASCSDDSLVIIWATKQLQRELKEDDDKWMREHPAVAMPTVNIKKGW</sequence>